<feature type="compositionally biased region" description="Basic and acidic residues" evidence="1">
    <location>
        <begin position="425"/>
        <end position="447"/>
    </location>
</feature>
<feature type="compositionally biased region" description="Low complexity" evidence="1">
    <location>
        <begin position="453"/>
        <end position="465"/>
    </location>
</feature>
<dbReference type="InterPro" id="IPR058348">
    <property type="entry name" value="DUF8035"/>
</dbReference>
<feature type="compositionally biased region" description="Basic residues" evidence="1">
    <location>
        <begin position="411"/>
        <end position="424"/>
    </location>
</feature>
<name>A0A1L9ULQ7_ASPBC</name>
<dbReference type="PANTHER" id="PTHR42081">
    <property type="entry name" value="ZINC FINGER PROTEIN DHHC DOMAIN CONTAINING PROTEIN"/>
    <property type="match status" value="1"/>
</dbReference>
<feature type="compositionally biased region" description="Low complexity" evidence="1">
    <location>
        <begin position="361"/>
        <end position="379"/>
    </location>
</feature>
<feature type="compositionally biased region" description="Basic and acidic residues" evidence="1">
    <location>
        <begin position="171"/>
        <end position="180"/>
    </location>
</feature>
<dbReference type="Pfam" id="PF26118">
    <property type="entry name" value="DUF8035"/>
    <property type="match status" value="1"/>
</dbReference>
<dbReference type="STRING" id="767769.A0A1L9ULQ7"/>
<dbReference type="GeneID" id="93575152"/>
<proteinExistence type="predicted"/>
<feature type="compositionally biased region" description="Basic and acidic residues" evidence="1">
    <location>
        <begin position="523"/>
        <end position="534"/>
    </location>
</feature>
<evidence type="ECO:0000313" key="3">
    <source>
        <dbReference type="EMBL" id="OJJ72546.1"/>
    </source>
</evidence>
<evidence type="ECO:0000259" key="2">
    <source>
        <dbReference type="Pfam" id="PF26118"/>
    </source>
</evidence>
<feature type="compositionally biased region" description="Basic and acidic residues" evidence="1">
    <location>
        <begin position="483"/>
        <end position="513"/>
    </location>
</feature>
<keyword evidence="4" id="KW-1185">Reference proteome</keyword>
<dbReference type="OMA" id="MIDPMRA"/>
<reference evidence="4" key="1">
    <citation type="journal article" date="2017" name="Genome Biol.">
        <title>Comparative genomics reveals high biological diversity and specific adaptations in the industrially and medically important fungal genus Aspergillus.</title>
        <authorList>
            <person name="de Vries R.P."/>
            <person name="Riley R."/>
            <person name="Wiebenga A."/>
            <person name="Aguilar-Osorio G."/>
            <person name="Amillis S."/>
            <person name="Uchima C.A."/>
            <person name="Anderluh G."/>
            <person name="Asadollahi M."/>
            <person name="Askin M."/>
            <person name="Barry K."/>
            <person name="Battaglia E."/>
            <person name="Bayram O."/>
            <person name="Benocci T."/>
            <person name="Braus-Stromeyer S.A."/>
            <person name="Caldana C."/>
            <person name="Canovas D."/>
            <person name="Cerqueira G.C."/>
            <person name="Chen F."/>
            <person name="Chen W."/>
            <person name="Choi C."/>
            <person name="Clum A."/>
            <person name="Dos Santos R.A."/>
            <person name="Damasio A.R."/>
            <person name="Diallinas G."/>
            <person name="Emri T."/>
            <person name="Fekete E."/>
            <person name="Flipphi M."/>
            <person name="Freyberg S."/>
            <person name="Gallo A."/>
            <person name="Gournas C."/>
            <person name="Habgood R."/>
            <person name="Hainaut M."/>
            <person name="Harispe M.L."/>
            <person name="Henrissat B."/>
            <person name="Hilden K.S."/>
            <person name="Hope R."/>
            <person name="Hossain A."/>
            <person name="Karabika E."/>
            <person name="Karaffa L."/>
            <person name="Karanyi Z."/>
            <person name="Krasevec N."/>
            <person name="Kuo A."/>
            <person name="Kusch H."/>
            <person name="LaButti K."/>
            <person name="Lagendijk E.L."/>
            <person name="Lapidus A."/>
            <person name="Levasseur A."/>
            <person name="Lindquist E."/>
            <person name="Lipzen A."/>
            <person name="Logrieco A.F."/>
            <person name="MacCabe A."/>
            <person name="Maekelae M.R."/>
            <person name="Malavazi I."/>
            <person name="Melin P."/>
            <person name="Meyer V."/>
            <person name="Mielnichuk N."/>
            <person name="Miskei M."/>
            <person name="Molnar A.P."/>
            <person name="Mule G."/>
            <person name="Ngan C.Y."/>
            <person name="Orejas M."/>
            <person name="Orosz E."/>
            <person name="Ouedraogo J.P."/>
            <person name="Overkamp K.M."/>
            <person name="Park H.-S."/>
            <person name="Perrone G."/>
            <person name="Piumi F."/>
            <person name="Punt P.J."/>
            <person name="Ram A.F."/>
            <person name="Ramon A."/>
            <person name="Rauscher S."/>
            <person name="Record E."/>
            <person name="Riano-Pachon D.M."/>
            <person name="Robert V."/>
            <person name="Roehrig J."/>
            <person name="Ruller R."/>
            <person name="Salamov A."/>
            <person name="Salih N.S."/>
            <person name="Samson R.A."/>
            <person name="Sandor E."/>
            <person name="Sanguinetti M."/>
            <person name="Schuetze T."/>
            <person name="Sepcic K."/>
            <person name="Shelest E."/>
            <person name="Sherlock G."/>
            <person name="Sophianopoulou V."/>
            <person name="Squina F.M."/>
            <person name="Sun H."/>
            <person name="Susca A."/>
            <person name="Todd R.B."/>
            <person name="Tsang A."/>
            <person name="Unkles S.E."/>
            <person name="van de Wiele N."/>
            <person name="van Rossen-Uffink D."/>
            <person name="Oliveira J.V."/>
            <person name="Vesth T.C."/>
            <person name="Visser J."/>
            <person name="Yu J.-H."/>
            <person name="Zhou M."/>
            <person name="Andersen M.R."/>
            <person name="Archer D.B."/>
            <person name="Baker S.E."/>
            <person name="Benoit I."/>
            <person name="Brakhage A.A."/>
            <person name="Braus G.H."/>
            <person name="Fischer R."/>
            <person name="Frisvad J.C."/>
            <person name="Goldman G.H."/>
            <person name="Houbraken J."/>
            <person name="Oakley B."/>
            <person name="Pocsi I."/>
            <person name="Scazzocchio C."/>
            <person name="Seiboth B."/>
            <person name="vanKuyk P.A."/>
            <person name="Wortman J."/>
            <person name="Dyer P.S."/>
            <person name="Grigoriev I.V."/>
        </authorList>
    </citation>
    <scope>NUCLEOTIDE SEQUENCE [LARGE SCALE GENOMIC DNA]</scope>
    <source>
        <strain evidence="4">CBS 101740 / IMI 381727 / IBT 21946</strain>
    </source>
</reference>
<dbReference type="VEuPathDB" id="FungiDB:ASPBRDRAFT_29496"/>
<feature type="compositionally biased region" description="Basic and acidic residues" evidence="1">
    <location>
        <begin position="616"/>
        <end position="629"/>
    </location>
</feature>
<dbReference type="PANTHER" id="PTHR42081:SF1">
    <property type="entry name" value="ZINC FINGER PROTEIN DHHC DOMAIN CONTAINING PROTEIN"/>
    <property type="match status" value="1"/>
</dbReference>
<feature type="region of interest" description="Disordered" evidence="1">
    <location>
        <begin position="323"/>
        <end position="538"/>
    </location>
</feature>
<dbReference type="Proteomes" id="UP000184499">
    <property type="component" value="Unassembled WGS sequence"/>
</dbReference>
<organism evidence="3 4">
    <name type="scientific">Aspergillus brasiliensis (strain CBS 101740 / IMI 381727 / IBT 21946)</name>
    <dbReference type="NCBI Taxonomy" id="767769"/>
    <lineage>
        <taxon>Eukaryota</taxon>
        <taxon>Fungi</taxon>
        <taxon>Dikarya</taxon>
        <taxon>Ascomycota</taxon>
        <taxon>Pezizomycotina</taxon>
        <taxon>Eurotiomycetes</taxon>
        <taxon>Eurotiomycetidae</taxon>
        <taxon>Eurotiales</taxon>
        <taxon>Aspergillaceae</taxon>
        <taxon>Aspergillus</taxon>
        <taxon>Aspergillus subgen. Circumdati</taxon>
    </lineage>
</organism>
<protein>
    <recommendedName>
        <fullName evidence="2">DUF8035 domain-containing protein</fullName>
    </recommendedName>
</protein>
<sequence length="734" mass="83695">MGPAARYRPMSPSGSRMIDPMRASTGTVQLSASYDPYHLSASRPQYPGYHADVNYASSYDPRLVREPRLEAQPISSTTYRDPGHSTKLRTEYAIRPRVRSSTMSAVDPRYASGRYDTPASPLSRASPVIVPGHQRSPSPRRDHDRYVVPASSHRHHRRHHLSHTDYASDTGRLDPHEGASRARMAHGGYPVYEHSPRLRYPPTGGLRKGEDIDDLDAYSYTNASEQMEKDSLARLRYERGAYPRNRPLSLTGLDDPQLLPRKESRAVGPPPSQRGFDKLDQGNRVRRSTHGSADSDIDLTSARRRSWQRAPVSLHQDVDEGYSSYRDEYDHGHHHRRHRRHEDDASSRHSYDDRASRRTSAKSAVAASGSSTGLGTAVLASGYSDDFDYDHSPRPDRHRSRDRSARDPEYRRHHSRSRRPSRRRSGSESDEHTSDEDLKKYRREPSAHRKPAGSDASASGSERSSQYLTVDRAHRRRSHSRHRSEDLPRLKEADVSRLNELKKSEVAMSKEQDPPTPKGILKPPREKFPEEPNPVREGVAPLKDAHKKGIPPGARWTKIDRRLVNPAALELGRERYEERAEYVIVLRVLTKEEIQAYAVKTQEIRDARWQEIVKERRRRRDEDRRHGRTVDSSSTDDEDDGEDATPLAIEDHELGRIEEGVYNSGPALLGIDGTGMYGLWQCLLDANDLNARAIKQVKQLQLEAFEFQLVLRHVVYTVRKKEKSQRMDEVKTTS</sequence>
<dbReference type="OrthoDB" id="5418088at2759"/>
<feature type="compositionally biased region" description="Acidic residues" evidence="1">
    <location>
        <begin position="634"/>
        <end position="643"/>
    </location>
</feature>
<feature type="region of interest" description="Disordered" evidence="1">
    <location>
        <begin position="109"/>
        <end position="211"/>
    </location>
</feature>
<feature type="domain" description="DUF8035" evidence="2">
    <location>
        <begin position="554"/>
        <end position="607"/>
    </location>
</feature>
<evidence type="ECO:0000313" key="4">
    <source>
        <dbReference type="Proteomes" id="UP000184499"/>
    </source>
</evidence>
<feature type="compositionally biased region" description="Basic residues" evidence="1">
    <location>
        <begin position="152"/>
        <end position="161"/>
    </location>
</feature>
<feature type="region of interest" description="Disordered" evidence="1">
    <location>
        <begin position="244"/>
        <end position="297"/>
    </location>
</feature>
<feature type="compositionally biased region" description="Basic and acidic residues" evidence="1">
    <location>
        <begin position="341"/>
        <end position="356"/>
    </location>
</feature>
<dbReference type="AlphaFoldDB" id="A0A1L9ULQ7"/>
<feature type="region of interest" description="Disordered" evidence="1">
    <location>
        <begin position="616"/>
        <end position="644"/>
    </location>
</feature>
<feature type="region of interest" description="Disordered" evidence="1">
    <location>
        <begin position="1"/>
        <end position="20"/>
    </location>
</feature>
<dbReference type="EMBL" id="KV878683">
    <property type="protein sequence ID" value="OJJ72546.1"/>
    <property type="molecule type" value="Genomic_DNA"/>
</dbReference>
<accession>A0A1L9ULQ7</accession>
<feature type="compositionally biased region" description="Basic residues" evidence="1">
    <location>
        <begin position="473"/>
        <end position="482"/>
    </location>
</feature>
<dbReference type="RefSeq" id="XP_067479794.1">
    <property type="nucleotide sequence ID" value="XM_067622664.1"/>
</dbReference>
<evidence type="ECO:0000256" key="1">
    <source>
        <dbReference type="SAM" id="MobiDB-lite"/>
    </source>
</evidence>
<gene>
    <name evidence="3" type="ORF">ASPBRDRAFT_29496</name>
</gene>